<accession>A0A3N4I0T6</accession>
<feature type="compositionally biased region" description="Polar residues" evidence="1">
    <location>
        <begin position="468"/>
        <end position="478"/>
    </location>
</feature>
<feature type="region of interest" description="Disordered" evidence="1">
    <location>
        <begin position="22"/>
        <end position="48"/>
    </location>
</feature>
<feature type="compositionally biased region" description="Low complexity" evidence="1">
    <location>
        <begin position="351"/>
        <end position="371"/>
    </location>
</feature>
<dbReference type="Proteomes" id="UP000275078">
    <property type="component" value="Unassembled WGS sequence"/>
</dbReference>
<evidence type="ECO:0000256" key="1">
    <source>
        <dbReference type="SAM" id="MobiDB-lite"/>
    </source>
</evidence>
<feature type="region of interest" description="Disordered" evidence="1">
    <location>
        <begin position="257"/>
        <end position="431"/>
    </location>
</feature>
<feature type="compositionally biased region" description="Basic and acidic residues" evidence="1">
    <location>
        <begin position="320"/>
        <end position="333"/>
    </location>
</feature>
<sequence>MDTTNTNDILAASQILIDELNRSSDPGLSLPNDDGPYFQGPQQFAANESHSEPLYLTGTYQPEPLRYQAHPYPVPGEVPSFLGGYNQYTDIAPEPYPYAGRIASRLPQLALPTQPASVSNLYLEDIKKALREALAEKKNSEEKPTDAEKLAEYKGLAKACQAGTVLAFDHLRMRSKIVNDIYVLKEKLLVPKKKGKGCTKATLQSHLEEIGDAINLLKSAIDTLDENANRILRQKKVTGRSQNPLFTELREKRKRSFVDSDLEEEEEPRVRKKARSGATEANSPSVHRRPWVYLPNASPPPPSLLKKKRRVIIPTVAPKQTEERISSSDESRKPGRKVYMPKPIRPTVKKAATALAADTSSSEQSATSSTARNKAPVARMVAPEATNPLKRGRKSPIPEERTKRSKIPTFAEDSTPEEFDEDFVEEGTEADWERSAKLKADKKTAVRVPDAFEYYSDDDEYYAPPTASARNTRNAPDTNQEIYELSAVRSPEVIKIEDDSEEDISSTFKSYENEHSNDAYGAAEVLAGMSQVRDTDSAEPESCSEEVELREFNKSA</sequence>
<name>A0A3N4I0T6_ASCIM</name>
<evidence type="ECO:0000313" key="2">
    <source>
        <dbReference type="EMBL" id="RPA79057.1"/>
    </source>
</evidence>
<feature type="compositionally biased region" description="Basic and acidic residues" evidence="1">
    <location>
        <begin position="547"/>
        <end position="556"/>
    </location>
</feature>
<organism evidence="2 3">
    <name type="scientific">Ascobolus immersus RN42</name>
    <dbReference type="NCBI Taxonomy" id="1160509"/>
    <lineage>
        <taxon>Eukaryota</taxon>
        <taxon>Fungi</taxon>
        <taxon>Dikarya</taxon>
        <taxon>Ascomycota</taxon>
        <taxon>Pezizomycotina</taxon>
        <taxon>Pezizomycetes</taxon>
        <taxon>Pezizales</taxon>
        <taxon>Ascobolaceae</taxon>
        <taxon>Ascobolus</taxon>
    </lineage>
</organism>
<protein>
    <submittedName>
        <fullName evidence="2">Uncharacterized protein</fullName>
    </submittedName>
</protein>
<dbReference type="AlphaFoldDB" id="A0A3N4I0T6"/>
<dbReference type="EMBL" id="ML119703">
    <property type="protein sequence ID" value="RPA79057.1"/>
    <property type="molecule type" value="Genomic_DNA"/>
</dbReference>
<feature type="region of interest" description="Disordered" evidence="1">
    <location>
        <begin position="457"/>
        <end position="478"/>
    </location>
</feature>
<keyword evidence="3" id="KW-1185">Reference proteome</keyword>
<evidence type="ECO:0000313" key="3">
    <source>
        <dbReference type="Proteomes" id="UP000275078"/>
    </source>
</evidence>
<reference evidence="2 3" key="1">
    <citation type="journal article" date="2018" name="Nat. Ecol. Evol.">
        <title>Pezizomycetes genomes reveal the molecular basis of ectomycorrhizal truffle lifestyle.</title>
        <authorList>
            <person name="Murat C."/>
            <person name="Payen T."/>
            <person name="Noel B."/>
            <person name="Kuo A."/>
            <person name="Morin E."/>
            <person name="Chen J."/>
            <person name="Kohler A."/>
            <person name="Krizsan K."/>
            <person name="Balestrini R."/>
            <person name="Da Silva C."/>
            <person name="Montanini B."/>
            <person name="Hainaut M."/>
            <person name="Levati E."/>
            <person name="Barry K.W."/>
            <person name="Belfiori B."/>
            <person name="Cichocki N."/>
            <person name="Clum A."/>
            <person name="Dockter R.B."/>
            <person name="Fauchery L."/>
            <person name="Guy J."/>
            <person name="Iotti M."/>
            <person name="Le Tacon F."/>
            <person name="Lindquist E.A."/>
            <person name="Lipzen A."/>
            <person name="Malagnac F."/>
            <person name="Mello A."/>
            <person name="Molinier V."/>
            <person name="Miyauchi S."/>
            <person name="Poulain J."/>
            <person name="Riccioni C."/>
            <person name="Rubini A."/>
            <person name="Sitrit Y."/>
            <person name="Splivallo R."/>
            <person name="Traeger S."/>
            <person name="Wang M."/>
            <person name="Zifcakova L."/>
            <person name="Wipf D."/>
            <person name="Zambonelli A."/>
            <person name="Paolocci F."/>
            <person name="Nowrousian M."/>
            <person name="Ottonello S."/>
            <person name="Baldrian P."/>
            <person name="Spatafora J.W."/>
            <person name="Henrissat B."/>
            <person name="Nagy L.G."/>
            <person name="Aury J.M."/>
            <person name="Wincker P."/>
            <person name="Grigoriev I.V."/>
            <person name="Bonfante P."/>
            <person name="Martin F.M."/>
        </authorList>
    </citation>
    <scope>NUCLEOTIDE SEQUENCE [LARGE SCALE GENOMIC DNA]</scope>
    <source>
        <strain evidence="2 3">RN42</strain>
    </source>
</reference>
<feature type="compositionally biased region" description="Acidic residues" evidence="1">
    <location>
        <begin position="537"/>
        <end position="546"/>
    </location>
</feature>
<gene>
    <name evidence="2" type="ORF">BJ508DRAFT_377882</name>
</gene>
<feature type="region of interest" description="Disordered" evidence="1">
    <location>
        <begin position="532"/>
        <end position="556"/>
    </location>
</feature>
<proteinExistence type="predicted"/>
<feature type="compositionally biased region" description="Acidic residues" evidence="1">
    <location>
        <begin position="414"/>
        <end position="430"/>
    </location>
</feature>